<name>A0A7C1AUJ1_9BACT</name>
<dbReference type="Proteomes" id="UP000886355">
    <property type="component" value="Unassembled WGS sequence"/>
</dbReference>
<feature type="non-terminal residue" evidence="2">
    <location>
        <position position="96"/>
    </location>
</feature>
<comment type="caution">
    <text evidence="2">The sequence shown here is derived from an EMBL/GenBank/DDBJ whole genome shotgun (WGS) entry which is preliminary data.</text>
</comment>
<gene>
    <name evidence="2" type="ORF">ENG14_03855</name>
</gene>
<sequence>MKVGRRAFIGFVAGAVGGTLLSPLPWKLADDIAIWTQNWSWRPSPERGHRAAKKTICTLCGGGCPIEVDFIDGKRAIYARGGDWGICSLGASAVQY</sequence>
<dbReference type="EMBL" id="DQZW01000182">
    <property type="protein sequence ID" value="HDL90019.1"/>
    <property type="molecule type" value="Genomic_DNA"/>
</dbReference>
<protein>
    <submittedName>
        <fullName evidence="2">Molybdopterin oxidoreductase</fullName>
    </submittedName>
</protein>
<evidence type="ECO:0000256" key="1">
    <source>
        <dbReference type="ARBA" id="ARBA00023014"/>
    </source>
</evidence>
<dbReference type="GO" id="GO:0051536">
    <property type="term" value="F:iron-sulfur cluster binding"/>
    <property type="evidence" value="ECO:0007669"/>
    <property type="project" value="UniProtKB-KW"/>
</dbReference>
<dbReference type="AlphaFoldDB" id="A0A7C1AUJ1"/>
<accession>A0A7C1AUJ1</accession>
<keyword evidence="1" id="KW-0408">Iron</keyword>
<dbReference type="InterPro" id="IPR006311">
    <property type="entry name" value="TAT_signal"/>
</dbReference>
<reference evidence="2" key="1">
    <citation type="journal article" date="2020" name="mSystems">
        <title>Genome- and Community-Level Interaction Insights into Carbon Utilization and Element Cycling Functions of Hydrothermarchaeota in Hydrothermal Sediment.</title>
        <authorList>
            <person name="Zhou Z."/>
            <person name="Liu Y."/>
            <person name="Xu W."/>
            <person name="Pan J."/>
            <person name="Luo Z.H."/>
            <person name="Li M."/>
        </authorList>
    </citation>
    <scope>NUCLEOTIDE SEQUENCE [LARGE SCALE GENOMIC DNA]</scope>
    <source>
        <strain evidence="2">HyVt-19</strain>
    </source>
</reference>
<evidence type="ECO:0000313" key="2">
    <source>
        <dbReference type="EMBL" id="HDL90019.1"/>
    </source>
</evidence>
<dbReference type="SUPFAM" id="SSF53706">
    <property type="entry name" value="Formate dehydrogenase/DMSO reductase, domains 1-3"/>
    <property type="match status" value="1"/>
</dbReference>
<dbReference type="PROSITE" id="PS51318">
    <property type="entry name" value="TAT"/>
    <property type="match status" value="1"/>
</dbReference>
<keyword evidence="1" id="KW-0479">Metal-binding</keyword>
<organism evidence="2">
    <name type="scientific">Thermodesulforhabdus norvegica</name>
    <dbReference type="NCBI Taxonomy" id="39841"/>
    <lineage>
        <taxon>Bacteria</taxon>
        <taxon>Pseudomonadati</taxon>
        <taxon>Thermodesulfobacteriota</taxon>
        <taxon>Syntrophobacteria</taxon>
        <taxon>Syntrophobacterales</taxon>
        <taxon>Thermodesulforhabdaceae</taxon>
        <taxon>Thermodesulforhabdus</taxon>
    </lineage>
</organism>
<proteinExistence type="predicted"/>
<keyword evidence="1" id="KW-0411">Iron-sulfur</keyword>